<dbReference type="AlphaFoldDB" id="A0A1V4JXZ9"/>
<gene>
    <name evidence="1" type="ORF">AV530_007444</name>
</gene>
<protein>
    <submittedName>
        <fullName evidence="1">Uncharacterized protein</fullName>
    </submittedName>
</protein>
<proteinExistence type="predicted"/>
<keyword evidence="2" id="KW-1185">Reference proteome</keyword>
<dbReference type="Proteomes" id="UP000190648">
    <property type="component" value="Unassembled WGS sequence"/>
</dbReference>
<evidence type="ECO:0000313" key="1">
    <source>
        <dbReference type="EMBL" id="OPJ77014.1"/>
    </source>
</evidence>
<organism evidence="1 2">
    <name type="scientific">Patagioenas fasciata monilis</name>
    <dbReference type="NCBI Taxonomy" id="372326"/>
    <lineage>
        <taxon>Eukaryota</taxon>
        <taxon>Metazoa</taxon>
        <taxon>Chordata</taxon>
        <taxon>Craniata</taxon>
        <taxon>Vertebrata</taxon>
        <taxon>Euteleostomi</taxon>
        <taxon>Archelosauria</taxon>
        <taxon>Archosauria</taxon>
        <taxon>Dinosauria</taxon>
        <taxon>Saurischia</taxon>
        <taxon>Theropoda</taxon>
        <taxon>Coelurosauria</taxon>
        <taxon>Aves</taxon>
        <taxon>Neognathae</taxon>
        <taxon>Neoaves</taxon>
        <taxon>Columbimorphae</taxon>
        <taxon>Columbiformes</taxon>
        <taxon>Columbidae</taxon>
        <taxon>Patagioenas</taxon>
    </lineage>
</organism>
<sequence>MKDDDKGLILLFGDIPLKEQTRARKISVQRWQNAEMRKQQLHSRVVEIMCGKAAAQTYQTPWTLGSDNSHTEAIQVLVWQMMLSKSNPNPGPGRAAAFYPDSLGSLQPFWSAMKWNLNTKVFTFVGKSLT</sequence>
<reference evidence="1 2" key="1">
    <citation type="submission" date="2016-02" db="EMBL/GenBank/DDBJ databases">
        <title>Band-tailed pigeon sequencing and assembly.</title>
        <authorList>
            <person name="Soares A.E."/>
            <person name="Novak B.J."/>
            <person name="Rice E.S."/>
            <person name="O'Connell B."/>
            <person name="Chang D."/>
            <person name="Weber S."/>
            <person name="Shapiro B."/>
        </authorList>
    </citation>
    <scope>NUCLEOTIDE SEQUENCE [LARGE SCALE GENOMIC DNA]</scope>
    <source>
        <strain evidence="1">BTP2013</strain>
        <tissue evidence="1">Blood</tissue>
    </source>
</reference>
<evidence type="ECO:0000313" key="2">
    <source>
        <dbReference type="Proteomes" id="UP000190648"/>
    </source>
</evidence>
<name>A0A1V4JXZ9_PATFA</name>
<dbReference type="EMBL" id="LSYS01005497">
    <property type="protein sequence ID" value="OPJ77014.1"/>
    <property type="molecule type" value="Genomic_DNA"/>
</dbReference>
<accession>A0A1V4JXZ9</accession>
<comment type="caution">
    <text evidence="1">The sequence shown here is derived from an EMBL/GenBank/DDBJ whole genome shotgun (WGS) entry which is preliminary data.</text>
</comment>